<comment type="caution">
    <text evidence="1">The sequence shown here is derived from an EMBL/GenBank/DDBJ whole genome shotgun (WGS) entry which is preliminary data.</text>
</comment>
<protein>
    <submittedName>
        <fullName evidence="1">Uncharacterized protein</fullName>
    </submittedName>
</protein>
<dbReference type="EMBL" id="RCHU02000001">
    <property type="protein sequence ID" value="KAL3611913.1"/>
    <property type="molecule type" value="Genomic_DNA"/>
</dbReference>
<evidence type="ECO:0000313" key="1">
    <source>
        <dbReference type="EMBL" id="KAL3611913.1"/>
    </source>
</evidence>
<evidence type="ECO:0000313" key="2">
    <source>
        <dbReference type="Proteomes" id="UP000309997"/>
    </source>
</evidence>
<dbReference type="Proteomes" id="UP000309997">
    <property type="component" value="Unassembled WGS sequence"/>
</dbReference>
<reference evidence="1 2" key="1">
    <citation type="journal article" date="2024" name="Plant Biotechnol. J.">
        <title>Genome and CRISPR/Cas9 system of a widespread forest tree (Populus alba) in the world.</title>
        <authorList>
            <person name="Liu Y.J."/>
            <person name="Jiang P.F."/>
            <person name="Han X.M."/>
            <person name="Li X.Y."/>
            <person name="Wang H.M."/>
            <person name="Wang Y.J."/>
            <person name="Wang X.X."/>
            <person name="Zeng Q.Y."/>
        </authorList>
    </citation>
    <scope>NUCLEOTIDE SEQUENCE [LARGE SCALE GENOMIC DNA]</scope>
    <source>
        <strain evidence="2">cv. PAL-ZL1</strain>
    </source>
</reference>
<organism evidence="1 2">
    <name type="scientific">Populus alba</name>
    <name type="common">White poplar</name>
    <dbReference type="NCBI Taxonomy" id="43335"/>
    <lineage>
        <taxon>Eukaryota</taxon>
        <taxon>Viridiplantae</taxon>
        <taxon>Streptophyta</taxon>
        <taxon>Embryophyta</taxon>
        <taxon>Tracheophyta</taxon>
        <taxon>Spermatophyta</taxon>
        <taxon>Magnoliopsida</taxon>
        <taxon>eudicotyledons</taxon>
        <taxon>Gunneridae</taxon>
        <taxon>Pentapetalae</taxon>
        <taxon>rosids</taxon>
        <taxon>fabids</taxon>
        <taxon>Malpighiales</taxon>
        <taxon>Salicaceae</taxon>
        <taxon>Saliceae</taxon>
        <taxon>Populus</taxon>
    </lineage>
</organism>
<proteinExistence type="predicted"/>
<gene>
    <name evidence="1" type="ORF">D5086_002933</name>
</gene>
<keyword evidence="2" id="KW-1185">Reference proteome</keyword>
<name>A0ACC4D441_POPAL</name>
<sequence length="83" mass="9308">MAWLNRLAITAAPSLRRVSRFPGSRGYGSAAAVQCDYDYYDDYYSEAVEDYGQLNRLKPNLESVAGVGFRERSAVGVNRRPRS</sequence>
<accession>A0ACC4D441</accession>